<accession>A0A0V1CR96</accession>
<dbReference type="AlphaFoldDB" id="A0A0V1CR96"/>
<reference evidence="1 2" key="1">
    <citation type="submission" date="2015-01" db="EMBL/GenBank/DDBJ databases">
        <title>Evolution of Trichinella species and genotypes.</title>
        <authorList>
            <person name="Korhonen P.K."/>
            <person name="Edoardo P."/>
            <person name="Giuseppe L.R."/>
            <person name="Gasser R.B."/>
        </authorList>
    </citation>
    <scope>NUCLEOTIDE SEQUENCE [LARGE SCALE GENOMIC DNA]</scope>
    <source>
        <strain evidence="1">ISS120</strain>
    </source>
</reference>
<proteinExistence type="predicted"/>
<name>A0A0V1CR96_TRIBR</name>
<sequence length="596" mass="70362">MATVHFSLLGKKKCRVWTKFVQLLCINLLLNFMPRRKVTGYMFYMNWNLMNYSTTASRQELESFFRTCDRKWSEMSEQEKHEWKLKVQSNGNFEPHELLYIFLHNVQRGKGQKTRHVPFDHIFQRFENLDDPKFQSMRRHRSSLFLNSVKSSRRNSNIQLSYTLIGVSFSGDTVIDSKFVEVDLLNFSLELGIIKTAGVTIDIDKWSLPLDVKDILNKTNYLVCEGLKYSAVAEVMRFIWAKDRSLGIPPQLLLMEDFINTVLLCSEQKNEEDIVLPPLMNCHAVEVQFPIGCSHHTLLSTVDFPCAKEESFIALKEIFRQIANAKPTFLKSEKLLEILEYQRKAQTQLHIESSHQEDDTAMNAFENFPLIDIIQKNTERKLPLENKMKPIDHTQPVEQYPDWFKCEHIIFVSYNIIQKNTERKLPLEDRMKLINSIEPVKIFSQLFNCAVLLRSKLSMEEDYATNTNMKFYANLFEGPGRYHTNNNKEQPQIFSFKHGKRKGKSFYNKYIPQLDGAAIIFNEDKHEMPALYHSEEKRYEEEFDVYDNEDPKREERIIDYYYETAEYIEKSNEVYSYFMRTATVKRGTYEYEFDGV</sequence>
<comment type="caution">
    <text evidence="1">The sequence shown here is derived from an EMBL/GenBank/DDBJ whole genome shotgun (WGS) entry which is preliminary data.</text>
</comment>
<dbReference type="EMBL" id="JYDI01000120">
    <property type="protein sequence ID" value="KRY51672.1"/>
    <property type="molecule type" value="Genomic_DNA"/>
</dbReference>
<dbReference type="SUPFAM" id="SSF47095">
    <property type="entry name" value="HMG-box"/>
    <property type="match status" value="1"/>
</dbReference>
<organism evidence="1 2">
    <name type="scientific">Trichinella britovi</name>
    <name type="common">Parasitic roundworm</name>
    <dbReference type="NCBI Taxonomy" id="45882"/>
    <lineage>
        <taxon>Eukaryota</taxon>
        <taxon>Metazoa</taxon>
        <taxon>Ecdysozoa</taxon>
        <taxon>Nematoda</taxon>
        <taxon>Enoplea</taxon>
        <taxon>Dorylaimia</taxon>
        <taxon>Trichinellida</taxon>
        <taxon>Trichinellidae</taxon>
        <taxon>Trichinella</taxon>
    </lineage>
</organism>
<evidence type="ECO:0000313" key="2">
    <source>
        <dbReference type="Proteomes" id="UP000054653"/>
    </source>
</evidence>
<dbReference type="InterPro" id="IPR036910">
    <property type="entry name" value="HMG_box_dom_sf"/>
</dbReference>
<gene>
    <name evidence="1" type="ORF">T03_16352</name>
</gene>
<dbReference type="Proteomes" id="UP000054653">
    <property type="component" value="Unassembled WGS sequence"/>
</dbReference>
<protein>
    <submittedName>
        <fullName evidence="1">Uncharacterized protein</fullName>
    </submittedName>
</protein>
<dbReference type="OMA" id="TSEKEYC"/>
<evidence type="ECO:0000313" key="1">
    <source>
        <dbReference type="EMBL" id="KRY51672.1"/>
    </source>
</evidence>
<keyword evidence="2" id="KW-1185">Reference proteome</keyword>
<dbReference type="OrthoDB" id="5919289at2759"/>